<dbReference type="InterPro" id="IPR037185">
    <property type="entry name" value="EmrE-like"/>
</dbReference>
<feature type="transmembrane region" description="Helical" evidence="1">
    <location>
        <begin position="75"/>
        <end position="93"/>
    </location>
</feature>
<feature type="transmembrane region" description="Helical" evidence="1">
    <location>
        <begin position="102"/>
        <end position="119"/>
    </location>
</feature>
<dbReference type="RefSeq" id="WP_196273261.1">
    <property type="nucleotide sequence ID" value="NZ_JADQDO010000011.1"/>
</dbReference>
<organism evidence="2 3">
    <name type="scientific">Microvirga alba</name>
    <dbReference type="NCBI Taxonomy" id="2791025"/>
    <lineage>
        <taxon>Bacteria</taxon>
        <taxon>Pseudomonadati</taxon>
        <taxon>Pseudomonadota</taxon>
        <taxon>Alphaproteobacteria</taxon>
        <taxon>Hyphomicrobiales</taxon>
        <taxon>Methylobacteriaceae</taxon>
        <taxon>Microvirga</taxon>
    </lineage>
</organism>
<sequence length="120" mass="12745">MSPLATLLWLGNLVCDTVGQLAFKAASLEAGESSGVARWRRMLGSWLLWLGIGAFVFEALLWLSFLSLVPLSQGVMVGSVNIIGVLIGGHLLFKEYISRKRAVAVSLIAFGVALVGWGGA</sequence>
<evidence type="ECO:0000256" key="1">
    <source>
        <dbReference type="SAM" id="Phobius"/>
    </source>
</evidence>
<dbReference type="Proteomes" id="UP000599312">
    <property type="component" value="Unassembled WGS sequence"/>
</dbReference>
<dbReference type="EMBL" id="JADQDO010000011">
    <property type="protein sequence ID" value="MBF9235267.1"/>
    <property type="molecule type" value="Genomic_DNA"/>
</dbReference>
<evidence type="ECO:0008006" key="4">
    <source>
        <dbReference type="Google" id="ProtNLM"/>
    </source>
</evidence>
<keyword evidence="1" id="KW-0472">Membrane</keyword>
<dbReference type="SUPFAM" id="SSF103481">
    <property type="entry name" value="Multidrug resistance efflux transporter EmrE"/>
    <property type="match status" value="1"/>
</dbReference>
<gene>
    <name evidence="2" type="ORF">I2H38_17990</name>
</gene>
<keyword evidence="3" id="KW-1185">Reference proteome</keyword>
<evidence type="ECO:0000313" key="2">
    <source>
        <dbReference type="EMBL" id="MBF9235267.1"/>
    </source>
</evidence>
<accession>A0A931FR16</accession>
<reference evidence="2" key="1">
    <citation type="submission" date="2020-11" db="EMBL/GenBank/DDBJ databases">
        <authorList>
            <person name="Kim M.K."/>
        </authorList>
    </citation>
    <scope>NUCLEOTIDE SEQUENCE</scope>
    <source>
        <strain evidence="2">BT350</strain>
    </source>
</reference>
<dbReference type="Gene3D" id="1.10.3730.20">
    <property type="match status" value="1"/>
</dbReference>
<evidence type="ECO:0000313" key="3">
    <source>
        <dbReference type="Proteomes" id="UP000599312"/>
    </source>
</evidence>
<comment type="caution">
    <text evidence="2">The sequence shown here is derived from an EMBL/GenBank/DDBJ whole genome shotgun (WGS) entry which is preliminary data.</text>
</comment>
<dbReference type="AlphaFoldDB" id="A0A931FR16"/>
<name>A0A931FR16_9HYPH</name>
<proteinExistence type="predicted"/>
<protein>
    <recommendedName>
        <fullName evidence="4">EamA domain-containing protein</fullName>
    </recommendedName>
</protein>
<keyword evidence="1" id="KW-0812">Transmembrane</keyword>
<feature type="transmembrane region" description="Helical" evidence="1">
    <location>
        <begin position="46"/>
        <end position="69"/>
    </location>
</feature>
<keyword evidence="1" id="KW-1133">Transmembrane helix</keyword>